<evidence type="ECO:0000313" key="1">
    <source>
        <dbReference type="EMBL" id="JAP76271.1"/>
    </source>
</evidence>
<reference evidence="1" key="1">
    <citation type="journal article" date="2016" name="Ticks Tick Borne Dis.">
        <title>De novo assembly and annotation of the salivary gland transcriptome of Rhipicephalus appendiculatus male and female ticks during blood feeding.</title>
        <authorList>
            <person name="de Castro M.H."/>
            <person name="de Klerk D."/>
            <person name="Pienaar R."/>
            <person name="Latif A.A."/>
            <person name="Rees D.J."/>
            <person name="Mans B.J."/>
        </authorList>
    </citation>
    <scope>NUCLEOTIDE SEQUENCE</scope>
    <source>
        <tissue evidence="1">Salivary glands</tissue>
    </source>
</reference>
<accession>A0A131YEE1</accession>
<dbReference type="AlphaFoldDB" id="A0A131YEE1"/>
<dbReference type="EMBL" id="GEDV01012286">
    <property type="protein sequence ID" value="JAP76271.1"/>
    <property type="molecule type" value="Transcribed_RNA"/>
</dbReference>
<organism evidence="1">
    <name type="scientific">Rhipicephalus appendiculatus</name>
    <name type="common">Brown ear tick</name>
    <dbReference type="NCBI Taxonomy" id="34631"/>
    <lineage>
        <taxon>Eukaryota</taxon>
        <taxon>Metazoa</taxon>
        <taxon>Ecdysozoa</taxon>
        <taxon>Arthropoda</taxon>
        <taxon>Chelicerata</taxon>
        <taxon>Arachnida</taxon>
        <taxon>Acari</taxon>
        <taxon>Parasitiformes</taxon>
        <taxon>Ixodida</taxon>
        <taxon>Ixodoidea</taxon>
        <taxon>Ixodidae</taxon>
        <taxon>Rhipicephalinae</taxon>
        <taxon>Rhipicephalus</taxon>
        <taxon>Rhipicephalus</taxon>
    </lineage>
</organism>
<sequence>MQKRKSCLLPLAVSTIKATWANNAKTSGRVHRKKIAQLHKSITATAIFREIVSPNKFLHACASAQNRAHCPKWVMPLLAKYKHLFFENPA</sequence>
<protein>
    <submittedName>
        <fullName evidence="1">Uncharacterized protein</fullName>
    </submittedName>
</protein>
<proteinExistence type="predicted"/>
<name>A0A131YEE1_RHIAP</name>